<accession>A0A5D3F1N9</accession>
<dbReference type="RefSeq" id="WP_148726649.1">
    <property type="nucleotide sequence ID" value="NZ_CP197398.1"/>
</dbReference>
<organism evidence="3 4">
    <name type="scientific">Bacteroides pyogenes</name>
    <dbReference type="NCBI Taxonomy" id="310300"/>
    <lineage>
        <taxon>Bacteria</taxon>
        <taxon>Pseudomonadati</taxon>
        <taxon>Bacteroidota</taxon>
        <taxon>Bacteroidia</taxon>
        <taxon>Bacteroidales</taxon>
        <taxon>Bacteroidaceae</taxon>
        <taxon>Bacteroides</taxon>
    </lineage>
</organism>
<feature type="chain" id="PRO_5030116386" description="Putative beta-lactamase-inhibitor-like PepSY-like domain-containing protein" evidence="1">
    <location>
        <begin position="20"/>
        <end position="284"/>
    </location>
</feature>
<dbReference type="Pfam" id="PF11396">
    <property type="entry name" value="PepSY_like"/>
    <property type="match status" value="2"/>
</dbReference>
<proteinExistence type="predicted"/>
<dbReference type="AlphaFoldDB" id="A0A5D3F1N9"/>
<sequence>MKAKILLLAVMLGGFALYGCDSDDNKKTEASAKYQEALKAKHPNAQQISWEKKGDYFVAEFRRNDPQGEAESWFDLLAEWKMTVTEINYQSLPQAVINALKASPYAQWRIDDIKMVERNNMEVIYVIEVEQKTEEYDLYFTAAGVLVKAVPDKDENDGDKFISGQATAKIHVAINKRYPQARILDIEYEDKMIEVEIIDGIARREVFLSLDGAWLHTKTEIKVKDVPHKIFYILKESEFGAYPIDDVDFFETPDEEYYLFELEAEPEDILVKILTDGTIVALKP</sequence>
<keyword evidence="1" id="KW-0732">Signal</keyword>
<dbReference type="SUPFAM" id="SSF160574">
    <property type="entry name" value="BT0923-like"/>
    <property type="match status" value="2"/>
</dbReference>
<dbReference type="PROSITE" id="PS51257">
    <property type="entry name" value="PROKAR_LIPOPROTEIN"/>
    <property type="match status" value="1"/>
</dbReference>
<name>A0A5D3F1N9_9BACE</name>
<dbReference type="Gene3D" id="3.10.450.360">
    <property type="match status" value="2"/>
</dbReference>
<feature type="signal peptide" evidence="1">
    <location>
        <begin position="1"/>
        <end position="19"/>
    </location>
</feature>
<evidence type="ECO:0000313" key="4">
    <source>
        <dbReference type="Proteomes" id="UP000324383"/>
    </source>
</evidence>
<feature type="domain" description="Putative beta-lactamase-inhibitor-like PepSY-like" evidence="2">
    <location>
        <begin position="56"/>
        <end position="147"/>
    </location>
</feature>
<evidence type="ECO:0000313" key="3">
    <source>
        <dbReference type="EMBL" id="TYK35339.1"/>
    </source>
</evidence>
<dbReference type="InterPro" id="IPR021533">
    <property type="entry name" value="PepSY-like"/>
</dbReference>
<gene>
    <name evidence="3" type="ORF">FNJ60_01110</name>
</gene>
<protein>
    <recommendedName>
        <fullName evidence="2">Putative beta-lactamase-inhibitor-like PepSY-like domain-containing protein</fullName>
    </recommendedName>
</protein>
<feature type="domain" description="Putative beta-lactamase-inhibitor-like PepSY-like" evidence="2">
    <location>
        <begin position="194"/>
        <end position="264"/>
    </location>
</feature>
<evidence type="ECO:0000256" key="1">
    <source>
        <dbReference type="SAM" id="SignalP"/>
    </source>
</evidence>
<dbReference type="Proteomes" id="UP000324383">
    <property type="component" value="Unassembled WGS sequence"/>
</dbReference>
<reference evidence="3 4" key="1">
    <citation type="submission" date="2019-07" db="EMBL/GenBank/DDBJ databases">
        <title>Draft Genome Sequences of Bacteroides pyogenes Strains Isolated from the Uterus Holstein Dairy Cows with Metritis.</title>
        <authorList>
            <person name="Cunha F."/>
            <person name="Galvao K.N."/>
            <person name="Jeon S.J."/>
            <person name="Jeong K.C."/>
        </authorList>
    </citation>
    <scope>NUCLEOTIDE SEQUENCE [LARGE SCALE GENOMIC DNA]</scope>
    <source>
        <strain evidence="3 4">KG-31</strain>
    </source>
</reference>
<keyword evidence="4" id="KW-1185">Reference proteome</keyword>
<comment type="caution">
    <text evidence="3">The sequence shown here is derived from an EMBL/GenBank/DDBJ whole genome shotgun (WGS) entry which is preliminary data.</text>
</comment>
<evidence type="ECO:0000259" key="2">
    <source>
        <dbReference type="Pfam" id="PF11396"/>
    </source>
</evidence>
<dbReference type="EMBL" id="VKLW01000002">
    <property type="protein sequence ID" value="TYK35339.1"/>
    <property type="molecule type" value="Genomic_DNA"/>
</dbReference>